<evidence type="ECO:0000259" key="2">
    <source>
        <dbReference type="PROSITE" id="PS51186"/>
    </source>
</evidence>
<comment type="caution">
    <text evidence="3">The sequence shown here is derived from an EMBL/GenBank/DDBJ whole genome shotgun (WGS) entry which is preliminary data.</text>
</comment>
<evidence type="ECO:0000256" key="1">
    <source>
        <dbReference type="ARBA" id="ARBA00022679"/>
    </source>
</evidence>
<organism evidence="3 4">
    <name type="scientific">Rugosimonospora acidiphila</name>
    <dbReference type="NCBI Taxonomy" id="556531"/>
    <lineage>
        <taxon>Bacteria</taxon>
        <taxon>Bacillati</taxon>
        <taxon>Actinomycetota</taxon>
        <taxon>Actinomycetes</taxon>
        <taxon>Micromonosporales</taxon>
        <taxon>Micromonosporaceae</taxon>
        <taxon>Rugosimonospora</taxon>
    </lineage>
</organism>
<dbReference type="Pfam" id="PF00583">
    <property type="entry name" value="Acetyltransf_1"/>
    <property type="match status" value="1"/>
</dbReference>
<protein>
    <submittedName>
        <fullName evidence="3">GNAT family N-acetyltransferase</fullName>
    </submittedName>
</protein>
<accession>A0ABP9RNC6</accession>
<evidence type="ECO:0000313" key="3">
    <source>
        <dbReference type="EMBL" id="GAA5180411.1"/>
    </source>
</evidence>
<dbReference type="PROSITE" id="PS51186">
    <property type="entry name" value="GNAT"/>
    <property type="match status" value="1"/>
</dbReference>
<name>A0ABP9RNC6_9ACTN</name>
<sequence length="166" mass="18002">MTQIADLTIAGAVTEDAGEVLTLQRAAYLTEGALHDDFTLPPLVETLDEIRAAITGGEVRKAVLGTRIVGTVRARLDGQTCHIGRLAVAPDLQGHGIGSRLIADVEQRWADRVARFELFTGPKSEPNIRLYRRLGYHDMPTPHGAEPLVFLEKLPSRVGAVEDGLT</sequence>
<feature type="domain" description="N-acetyltransferase" evidence="2">
    <location>
        <begin position="7"/>
        <end position="155"/>
    </location>
</feature>
<dbReference type="Proteomes" id="UP001501570">
    <property type="component" value="Unassembled WGS sequence"/>
</dbReference>
<gene>
    <name evidence="3" type="ORF">GCM10023322_12650</name>
</gene>
<reference evidence="4" key="1">
    <citation type="journal article" date="2019" name="Int. J. Syst. Evol. Microbiol.">
        <title>The Global Catalogue of Microorganisms (GCM) 10K type strain sequencing project: providing services to taxonomists for standard genome sequencing and annotation.</title>
        <authorList>
            <consortium name="The Broad Institute Genomics Platform"/>
            <consortium name="The Broad Institute Genome Sequencing Center for Infectious Disease"/>
            <person name="Wu L."/>
            <person name="Ma J."/>
        </authorList>
    </citation>
    <scope>NUCLEOTIDE SEQUENCE [LARGE SCALE GENOMIC DNA]</scope>
    <source>
        <strain evidence="4">JCM 18304</strain>
    </source>
</reference>
<dbReference type="InterPro" id="IPR050769">
    <property type="entry name" value="NAT_camello-type"/>
</dbReference>
<dbReference type="PANTHER" id="PTHR13947">
    <property type="entry name" value="GNAT FAMILY N-ACETYLTRANSFERASE"/>
    <property type="match status" value="1"/>
</dbReference>
<dbReference type="InterPro" id="IPR016181">
    <property type="entry name" value="Acyl_CoA_acyltransferase"/>
</dbReference>
<dbReference type="EMBL" id="BAABJQ010000003">
    <property type="protein sequence ID" value="GAA5180411.1"/>
    <property type="molecule type" value="Genomic_DNA"/>
</dbReference>
<keyword evidence="1" id="KW-0808">Transferase</keyword>
<dbReference type="PANTHER" id="PTHR13947:SF37">
    <property type="entry name" value="LD18367P"/>
    <property type="match status" value="1"/>
</dbReference>
<proteinExistence type="predicted"/>
<dbReference type="InterPro" id="IPR000182">
    <property type="entry name" value="GNAT_dom"/>
</dbReference>
<dbReference type="SUPFAM" id="SSF55729">
    <property type="entry name" value="Acyl-CoA N-acyltransferases (Nat)"/>
    <property type="match status" value="1"/>
</dbReference>
<dbReference type="CDD" id="cd04301">
    <property type="entry name" value="NAT_SF"/>
    <property type="match status" value="1"/>
</dbReference>
<dbReference type="Gene3D" id="3.40.630.30">
    <property type="match status" value="1"/>
</dbReference>
<evidence type="ECO:0000313" key="4">
    <source>
        <dbReference type="Proteomes" id="UP001501570"/>
    </source>
</evidence>
<keyword evidence="4" id="KW-1185">Reference proteome</keyword>